<name>A0A6A5QIH7_AMPQU</name>
<dbReference type="AlphaFoldDB" id="A0A6A5QIH7"/>
<evidence type="ECO:0008006" key="4">
    <source>
        <dbReference type="Google" id="ProtNLM"/>
    </source>
</evidence>
<dbReference type="OrthoDB" id="1859733at2759"/>
<dbReference type="InterPro" id="IPR021851">
    <property type="entry name" value="DUF3455"/>
</dbReference>
<accession>A0A6A5QIH7</accession>
<evidence type="ECO:0000256" key="1">
    <source>
        <dbReference type="SAM" id="SignalP"/>
    </source>
</evidence>
<evidence type="ECO:0000313" key="3">
    <source>
        <dbReference type="Proteomes" id="UP000800096"/>
    </source>
</evidence>
<proteinExistence type="predicted"/>
<keyword evidence="3" id="KW-1185">Reference proteome</keyword>
<gene>
    <name evidence="2" type="ORF">BDU57DRAFT_299788</name>
</gene>
<organism evidence="2 3">
    <name type="scientific">Ampelomyces quisqualis</name>
    <name type="common">Powdery mildew agent</name>
    <dbReference type="NCBI Taxonomy" id="50730"/>
    <lineage>
        <taxon>Eukaryota</taxon>
        <taxon>Fungi</taxon>
        <taxon>Dikarya</taxon>
        <taxon>Ascomycota</taxon>
        <taxon>Pezizomycotina</taxon>
        <taxon>Dothideomycetes</taxon>
        <taxon>Pleosporomycetidae</taxon>
        <taxon>Pleosporales</taxon>
        <taxon>Pleosporineae</taxon>
        <taxon>Phaeosphaeriaceae</taxon>
        <taxon>Ampelomyces</taxon>
    </lineage>
</organism>
<dbReference type="Pfam" id="PF11937">
    <property type="entry name" value="DUF3455"/>
    <property type="match status" value="1"/>
</dbReference>
<dbReference type="PANTHER" id="PTHR35567">
    <property type="entry name" value="MALATE DEHYDROGENASE (AFU_ORTHOLOGUE AFUA_2G13800)"/>
    <property type="match status" value="1"/>
</dbReference>
<dbReference type="PANTHER" id="PTHR35567:SF1">
    <property type="entry name" value="CONSERVED FUNGAL PROTEIN (AFU_ORTHOLOGUE AFUA_1G14230)"/>
    <property type="match status" value="1"/>
</dbReference>
<keyword evidence="1" id="KW-0732">Signal</keyword>
<reference evidence="2" key="1">
    <citation type="journal article" date="2020" name="Stud. Mycol.">
        <title>101 Dothideomycetes genomes: a test case for predicting lifestyles and emergence of pathogens.</title>
        <authorList>
            <person name="Haridas S."/>
            <person name="Albert R."/>
            <person name="Binder M."/>
            <person name="Bloem J."/>
            <person name="Labutti K."/>
            <person name="Salamov A."/>
            <person name="Andreopoulos B."/>
            <person name="Baker S."/>
            <person name="Barry K."/>
            <person name="Bills G."/>
            <person name="Bluhm B."/>
            <person name="Cannon C."/>
            <person name="Castanera R."/>
            <person name="Culley D."/>
            <person name="Daum C."/>
            <person name="Ezra D."/>
            <person name="Gonzalez J."/>
            <person name="Henrissat B."/>
            <person name="Kuo A."/>
            <person name="Liang C."/>
            <person name="Lipzen A."/>
            <person name="Lutzoni F."/>
            <person name="Magnuson J."/>
            <person name="Mondo S."/>
            <person name="Nolan M."/>
            <person name="Ohm R."/>
            <person name="Pangilinan J."/>
            <person name="Park H.-J."/>
            <person name="Ramirez L."/>
            <person name="Alfaro M."/>
            <person name="Sun H."/>
            <person name="Tritt A."/>
            <person name="Yoshinaga Y."/>
            <person name="Zwiers L.-H."/>
            <person name="Turgeon B."/>
            <person name="Goodwin S."/>
            <person name="Spatafora J."/>
            <person name="Crous P."/>
            <person name="Grigoriev I."/>
        </authorList>
    </citation>
    <scope>NUCLEOTIDE SEQUENCE</scope>
    <source>
        <strain evidence="2">HMLAC05119</strain>
    </source>
</reference>
<evidence type="ECO:0000313" key="2">
    <source>
        <dbReference type="EMBL" id="KAF1914638.1"/>
    </source>
</evidence>
<dbReference type="EMBL" id="ML979137">
    <property type="protein sequence ID" value="KAF1914638.1"/>
    <property type="molecule type" value="Genomic_DNA"/>
</dbReference>
<feature type="chain" id="PRO_5025682977" description="Malate dehydrogenase" evidence="1">
    <location>
        <begin position="21"/>
        <end position="244"/>
    </location>
</feature>
<feature type="signal peptide" evidence="1">
    <location>
        <begin position="1"/>
        <end position="20"/>
    </location>
</feature>
<protein>
    <recommendedName>
        <fullName evidence="4">Malate dehydrogenase</fullName>
    </recommendedName>
</protein>
<dbReference type="Proteomes" id="UP000800096">
    <property type="component" value="Unassembled WGS sequence"/>
</dbReference>
<sequence length="244" mass="25891">MIFTNTLSLVLAFAPATLFAAPTQVTDSIAQLIPRQDLPKAVIDELKNTNGLCDLSSVDLPAAPTPLPAVGEGYTLRHIAIGRGTQNYTCASSTADSAPVAAGAIATLFNATCDSARLNDRVMADITALALNYAIPTGVEATQRLSGHHYFTDKKVPMFDMRSETTDYGYVQALPDIVKSAAPEGASLGPNQMGSVAWLKLNAVEGDFTEVYRVHTAGGAPPKTCDGMGSTFTVEYSAQYWFYA</sequence>